<dbReference type="Pfam" id="PF21090">
    <property type="entry name" value="P-loop_SecA"/>
    <property type="match status" value="2"/>
</dbReference>
<dbReference type="Pfam" id="PF07516">
    <property type="entry name" value="SecA_SW"/>
    <property type="match status" value="1"/>
</dbReference>
<evidence type="ECO:0000313" key="17">
    <source>
        <dbReference type="Proteomes" id="UP000239899"/>
    </source>
</evidence>
<evidence type="ECO:0000313" key="16">
    <source>
        <dbReference type="EMBL" id="PRW59265.1"/>
    </source>
</evidence>
<dbReference type="GO" id="GO:0005524">
    <property type="term" value="F:ATP binding"/>
    <property type="evidence" value="ECO:0007669"/>
    <property type="project" value="UniProtKB-KW"/>
</dbReference>
<feature type="compositionally biased region" description="Acidic residues" evidence="13">
    <location>
        <begin position="1602"/>
        <end position="1613"/>
    </location>
</feature>
<comment type="similarity">
    <text evidence="2">Belongs to the SecA family.</text>
</comment>
<evidence type="ECO:0000256" key="13">
    <source>
        <dbReference type="SAM" id="MobiDB-lite"/>
    </source>
</evidence>
<feature type="domain" description="SecA family profile" evidence="15">
    <location>
        <begin position="93"/>
        <end position="1176"/>
    </location>
</feature>
<feature type="region of interest" description="Disordered" evidence="13">
    <location>
        <begin position="2062"/>
        <end position="2110"/>
    </location>
</feature>
<keyword evidence="5" id="KW-0547">Nucleotide-binding</keyword>
<feature type="compositionally biased region" description="Basic and acidic residues" evidence="13">
    <location>
        <begin position="1365"/>
        <end position="1376"/>
    </location>
</feature>
<keyword evidence="10" id="KW-0472">Membrane</keyword>
<evidence type="ECO:0000256" key="5">
    <source>
        <dbReference type="ARBA" id="ARBA00022741"/>
    </source>
</evidence>
<feature type="region of interest" description="Disordered" evidence="13">
    <location>
        <begin position="1597"/>
        <end position="1633"/>
    </location>
</feature>
<keyword evidence="4" id="KW-0813">Transport</keyword>
<dbReference type="PRINTS" id="PR00906">
    <property type="entry name" value="SECA"/>
</dbReference>
<dbReference type="InterPro" id="IPR011116">
    <property type="entry name" value="SecA_Wing/Scaffold"/>
</dbReference>
<feature type="compositionally biased region" description="Low complexity" evidence="13">
    <location>
        <begin position="473"/>
        <end position="510"/>
    </location>
</feature>
<dbReference type="PANTHER" id="PTHR30612">
    <property type="entry name" value="SECA INNER MEMBRANE COMPONENT OF SEC PROTEIN SECRETION SYSTEM"/>
    <property type="match status" value="1"/>
</dbReference>
<dbReference type="PROSITE" id="PS51192">
    <property type="entry name" value="HELICASE_ATP_BIND_1"/>
    <property type="match status" value="1"/>
</dbReference>
<feature type="region of interest" description="Disordered" evidence="13">
    <location>
        <begin position="1409"/>
        <end position="1440"/>
    </location>
</feature>
<evidence type="ECO:0000256" key="9">
    <source>
        <dbReference type="ARBA" id="ARBA00023010"/>
    </source>
</evidence>
<feature type="compositionally biased region" description="Low complexity" evidence="13">
    <location>
        <begin position="961"/>
        <end position="973"/>
    </location>
</feature>
<reference evidence="16 17" key="1">
    <citation type="journal article" date="2018" name="Plant J.">
        <title>Genome sequences of Chlorella sorokiniana UTEX 1602 and Micractinium conductrix SAG 241.80: implications to maltose excretion by a green alga.</title>
        <authorList>
            <person name="Arriola M.B."/>
            <person name="Velmurugan N."/>
            <person name="Zhang Y."/>
            <person name="Plunkett M.H."/>
            <person name="Hondzo H."/>
            <person name="Barney B.M."/>
        </authorList>
    </citation>
    <scope>NUCLEOTIDE SEQUENCE [LARGE SCALE GENOMIC DNA]</scope>
    <source>
        <strain evidence="17">UTEX 1602</strain>
    </source>
</reference>
<dbReference type="Gene3D" id="3.40.50.300">
    <property type="entry name" value="P-loop containing nucleotide triphosphate hydrolases"/>
    <property type="match status" value="3"/>
</dbReference>
<dbReference type="EC" id="7.4.2.4" evidence="3"/>
<evidence type="ECO:0000256" key="1">
    <source>
        <dbReference type="ARBA" id="ARBA00004170"/>
    </source>
</evidence>
<dbReference type="GO" id="GO:0009941">
    <property type="term" value="C:chloroplast envelope"/>
    <property type="evidence" value="ECO:0007669"/>
    <property type="project" value="TreeGrafter"/>
</dbReference>
<feature type="coiled-coil region" evidence="12">
    <location>
        <begin position="1659"/>
        <end position="1716"/>
    </location>
</feature>
<comment type="subcellular location">
    <subcellularLocation>
        <location evidence="1">Membrane</location>
        <topology evidence="1">Peripheral membrane protein</topology>
    </subcellularLocation>
</comment>
<dbReference type="SUPFAM" id="SSF81767">
    <property type="entry name" value="Pre-protein crosslinking domain of SecA"/>
    <property type="match status" value="1"/>
</dbReference>
<evidence type="ECO:0000256" key="10">
    <source>
        <dbReference type="ARBA" id="ARBA00023136"/>
    </source>
</evidence>
<dbReference type="GO" id="GO:0016464">
    <property type="term" value="F:chloroplast protein-transporting ATPase activity"/>
    <property type="evidence" value="ECO:0007669"/>
    <property type="project" value="UniProtKB-EC"/>
</dbReference>
<evidence type="ECO:0000256" key="4">
    <source>
        <dbReference type="ARBA" id="ARBA00022448"/>
    </source>
</evidence>
<evidence type="ECO:0000256" key="7">
    <source>
        <dbReference type="ARBA" id="ARBA00022927"/>
    </source>
</evidence>
<evidence type="ECO:0000256" key="6">
    <source>
        <dbReference type="ARBA" id="ARBA00022840"/>
    </source>
</evidence>
<dbReference type="CDD" id="cd17928">
    <property type="entry name" value="DEXDc_SecA"/>
    <property type="match status" value="1"/>
</dbReference>
<evidence type="ECO:0000256" key="8">
    <source>
        <dbReference type="ARBA" id="ARBA00022967"/>
    </source>
</evidence>
<protein>
    <recommendedName>
        <fullName evidence="3">chloroplast protein-transporting ATPase</fullName>
        <ecNumber evidence="3">7.4.2.4</ecNumber>
    </recommendedName>
</protein>
<feature type="region of interest" description="Disordered" evidence="13">
    <location>
        <begin position="148"/>
        <end position="182"/>
    </location>
</feature>
<name>A0A2P6TYW6_CHLSO</name>
<proteinExistence type="inferred from homology"/>
<feature type="region of interest" description="Disordered" evidence="13">
    <location>
        <begin position="1938"/>
        <end position="1964"/>
    </location>
</feature>
<dbReference type="GO" id="GO:0006605">
    <property type="term" value="P:protein targeting"/>
    <property type="evidence" value="ECO:0007669"/>
    <property type="project" value="InterPro"/>
</dbReference>
<keyword evidence="8" id="KW-1278">Translocase</keyword>
<keyword evidence="7" id="KW-0653">Protein transport</keyword>
<sequence length="2110" mass="224490">MRPWAACSAAAARRPAAQQPQLRQSRLLQRQQRRPGRLSTSVQSPGAPPAPLAPEDDGQDSELELSVRPVQGQEQPAALPAGRAVEGLLPHHWEEHLQTLHVAERRDLGRYIAIVRRINALRGAMAALSDDELAAKTGELRYRIEAAGLGGPDPGSSPADILSGSADGSYASPGGSSRERRRAQAADWRRRGLLGGLPEDVVIEGFAVVREAAHRVLGMRHYDVQLLGGLVLHEGQIAEMRTGEGKTLVATLPAYVNALTGRGVHIITVNGYLARRDAEWIGKVFKFLGLSVGVLASETPTLAQRIAALACDVTYTTAYDLAFTYLQDNISVTPRDVVIRRPLHFALVDEADSLLIDEAINPFILTGPLLDARSQGARWAEAVAVARKLSCHAVEQLGISEKDWQELERQYDCIVRTRYMSADLSNRGMVAAVRTLVERGTVRLCTDADGRLAVAMLNPTGAEPGSTAGGSTTGSSPLLGSAGQSQSSSSEGSSGLNPDPAGAAPAAAGANGAGPAGAAPAAAAARQPIRLVLAYATLPDGSAGSRGGKAIAEVPLDSSDLVDRELEKRGLQPLPTEELAQHHFEAAMPAVMWGGSQAWGMAVTTALRALHCYIRDMHYIVNQAARRVVLIDQGTGRERLKSMWQAGVHQAVEAKEGLPVSAENYTTASVSYQSLFGYYRRLAGMTGTGFTELQELDETYGLAVVRVPPHRPSVRVDSPMRLFMFEEGRDKALLKLLLEAQQRQQPVLIGTGTVEESAQLHKLISHKLKVWHERKQYGLQGQPQVELLNARPETVRREATIIAQAGLPGSVTIATALAGRGTDILLGGNPKGLTQMLLENRLLERLAGTDAGDLGDYDLRRPLTNLTHTLLDLDECDLLPLDWLGSAAADPASVLGKLAMDLPVEVCGAYCELRAALAALLPEASAAAEQPPLLTLPPLVPVNGAAAHNGAAQPTTQLQHSAGTASAAAAPAAATPPPPPAGLPWRRYGVGYNKRAAQFAADWLSQQLEAAEMQRAHLRLAECLQLPGPAAFQEAARRIRAAEQQQREEGASGADARVVAVQAALQRFILLQWLWFERMCGMYARKVRAAGGLCVIVASLPDNKRSELQLRGRAGRQGDPGESHLVLSLDDPVLAIRSPGLRALTLAAFEASVWNGAYTVKSYREHLKWEEKAIVEAMKQNARLALYSSHDAEEDPVYRYEKDQLCQQMAGYINSINIAISGFEAHMRSARSSVREYDQVLDRYRRHIYTLRRVLVQGGAAGRQSLLHSAFEDAARVIVSRMIDADQPLQIWPLLELVQQLEAVVNSCPPGKSGPFNGTSWLAQVSLQQVVVQVNMRPAETAQELAAALRGGGALPEPPVLDPTPLEHEPVEEGKWQGRPISTEELLSRLDEMAAQRRQELEAAEEAAARAAAGRPRLRERQALAAQRARSEAAAGGAPAESGSAAVLGLYGLAPPPRGRHAEAARQLAAWVAEQLVMQHRNKRAILKQWYRTRAAASGQGGVADATAEGVLLVRERALLVTRLDALWAGFLEACQRKQREVSMRSFASYNPLEEYQVETSHLFAQLLLDFKQQAAADAFKDVDLLSLESAAWAGRSGAAAAEEEEEEEEDSGSGDSGSGARGTSRAPGSLGSIDTQAAGAAVDLGELIDRLGLGAQVAAEAERLVAAAEAQRQAAANAQRQAAAEAAAAAAEADAEVAEKAVRALEATASATEQLLALVIGTVRQRNEVLRQLPLHPDPAALPLLQQADERLQDAVRCAEMCLGGPALQSEQRLLDVWAAMTAWEKAADAGDSAGMAVQSQRLRQLLQEAEEDSRRADGQAVRATLLVDEADTLLRQALALPPRSDGSSSDGSSSGGDSSGGSSSSSSSVLRAQDSPAVLAMLAEGEEMAEQMGAALTALKRTSRPAQQQQQPAAMPDPTAVVLGAAVGALAATRLGQPLGQPGQQQQAGRQPGSQQRQLPGTTDLPSAVLVAQASPQQASSAAIDAALAQAASPASGDTTASSSDDEQAVAAAELKSQLDELTPQELSGIASLVLERVAQKITSSATTAEALAMFQLQGTGPQQAGQLPPTFGATPPQAQQPQAEQAQQAQQAQQQAKQQEEQQPPQQ</sequence>
<feature type="compositionally biased region" description="Low complexity" evidence="13">
    <location>
        <begin position="1423"/>
        <end position="1440"/>
    </location>
</feature>
<dbReference type="InterPro" id="IPR044722">
    <property type="entry name" value="SecA_SF2_C"/>
</dbReference>
<dbReference type="Pfam" id="PF01043">
    <property type="entry name" value="SecA_PP_bind"/>
    <property type="match status" value="1"/>
</dbReference>
<feature type="domain" description="Helicase ATP-binding" evidence="14">
    <location>
        <begin position="227"/>
        <end position="373"/>
    </location>
</feature>
<dbReference type="InterPro" id="IPR036670">
    <property type="entry name" value="SecA_X-link_sf"/>
</dbReference>
<evidence type="ECO:0000256" key="3">
    <source>
        <dbReference type="ARBA" id="ARBA00012047"/>
    </source>
</evidence>
<feature type="compositionally biased region" description="Low complexity" evidence="13">
    <location>
        <begin position="1"/>
        <end position="30"/>
    </location>
</feature>
<dbReference type="InterPro" id="IPR014018">
    <property type="entry name" value="SecA_motor_DEAD"/>
</dbReference>
<keyword evidence="12" id="KW-0175">Coiled coil</keyword>
<evidence type="ECO:0000259" key="14">
    <source>
        <dbReference type="PROSITE" id="PS51192"/>
    </source>
</evidence>
<dbReference type="InterPro" id="IPR027417">
    <property type="entry name" value="P-loop_NTPase"/>
</dbReference>
<dbReference type="SUPFAM" id="SSF52540">
    <property type="entry name" value="P-loop containing nucleoside triphosphate hydrolases"/>
    <property type="match status" value="2"/>
</dbReference>
<dbReference type="STRING" id="3076.A0A2P6TYW6"/>
<dbReference type="OrthoDB" id="27934at2759"/>
<dbReference type="InterPro" id="IPR014001">
    <property type="entry name" value="Helicase_ATP-bd"/>
</dbReference>
<dbReference type="SMART" id="SM00957">
    <property type="entry name" value="SecA_DEAD"/>
    <property type="match status" value="1"/>
</dbReference>
<dbReference type="Gene3D" id="3.90.1440.10">
    <property type="entry name" value="SecA, preprotein cross-linking domain"/>
    <property type="match status" value="1"/>
</dbReference>
<comment type="catalytic activity">
    <reaction evidence="11">
        <text>ATP + H2O + chloroplast-proteinSide 1 = ADP + phosphate + chloroplast-proteinSide 2.</text>
        <dbReference type="EC" id="7.4.2.4"/>
    </reaction>
</comment>
<dbReference type="InterPro" id="IPR011130">
    <property type="entry name" value="SecA_preprotein_X-link_dom"/>
</dbReference>
<dbReference type="InterPro" id="IPR036266">
    <property type="entry name" value="SecA_Wing/Scaffold_sf"/>
</dbReference>
<dbReference type="SUPFAM" id="SSF81886">
    <property type="entry name" value="Helical scaffold and wing domains of SecA"/>
    <property type="match status" value="2"/>
</dbReference>
<feature type="region of interest" description="Disordered" evidence="13">
    <location>
        <begin position="1"/>
        <end position="64"/>
    </location>
</feature>
<dbReference type="GO" id="GO:0017038">
    <property type="term" value="P:protein import"/>
    <property type="evidence" value="ECO:0007669"/>
    <property type="project" value="InterPro"/>
</dbReference>
<dbReference type="GO" id="GO:0016020">
    <property type="term" value="C:membrane"/>
    <property type="evidence" value="ECO:0007669"/>
    <property type="project" value="UniProtKB-SubCell"/>
</dbReference>
<dbReference type="PANTHER" id="PTHR30612:SF11">
    <property type="entry name" value="PROTEIN TRANSLOCASE SUBUNIT SECA2, CHLOROPLASTIC"/>
    <property type="match status" value="1"/>
</dbReference>
<accession>A0A2P6TYW6</accession>
<feature type="region of interest" description="Disordered" evidence="13">
    <location>
        <begin position="458"/>
        <end position="518"/>
    </location>
</feature>
<keyword evidence="17" id="KW-1185">Reference proteome</keyword>
<dbReference type="PROSITE" id="PS51196">
    <property type="entry name" value="SECA_MOTOR_DEAD"/>
    <property type="match status" value="1"/>
</dbReference>
<dbReference type="EMBL" id="LHPG02000004">
    <property type="protein sequence ID" value="PRW59265.1"/>
    <property type="molecule type" value="Genomic_DNA"/>
</dbReference>
<dbReference type="SMART" id="SM00958">
    <property type="entry name" value="SecA_PP_bind"/>
    <property type="match status" value="1"/>
</dbReference>
<organism evidence="16 17">
    <name type="scientific">Chlorella sorokiniana</name>
    <name type="common">Freshwater green alga</name>
    <dbReference type="NCBI Taxonomy" id="3076"/>
    <lineage>
        <taxon>Eukaryota</taxon>
        <taxon>Viridiplantae</taxon>
        <taxon>Chlorophyta</taxon>
        <taxon>core chlorophytes</taxon>
        <taxon>Trebouxiophyceae</taxon>
        <taxon>Chlorellales</taxon>
        <taxon>Chlorellaceae</taxon>
        <taxon>Chlorella clade</taxon>
        <taxon>Chlorella</taxon>
    </lineage>
</organism>
<keyword evidence="6" id="KW-0067">ATP-binding</keyword>
<gene>
    <name evidence="16" type="ORF">C2E21_2678</name>
</gene>
<feature type="region of interest" description="Disordered" evidence="13">
    <location>
        <begin position="1353"/>
        <end position="1380"/>
    </location>
</feature>
<evidence type="ECO:0000259" key="15">
    <source>
        <dbReference type="PROSITE" id="PS51196"/>
    </source>
</evidence>
<feature type="compositionally biased region" description="Low complexity" evidence="13">
    <location>
        <begin position="2078"/>
        <end position="2110"/>
    </location>
</feature>
<dbReference type="GO" id="GO:0006886">
    <property type="term" value="P:intracellular protein transport"/>
    <property type="evidence" value="ECO:0007669"/>
    <property type="project" value="InterPro"/>
</dbReference>
<evidence type="ECO:0000256" key="2">
    <source>
        <dbReference type="ARBA" id="ARBA00007650"/>
    </source>
</evidence>
<feature type="compositionally biased region" description="Acidic residues" evidence="13">
    <location>
        <begin position="54"/>
        <end position="63"/>
    </location>
</feature>
<dbReference type="HAMAP" id="MF_01382">
    <property type="entry name" value="SecA"/>
    <property type="match status" value="1"/>
</dbReference>
<evidence type="ECO:0000256" key="12">
    <source>
        <dbReference type="SAM" id="Coils"/>
    </source>
</evidence>
<feature type="region of interest" description="Disordered" evidence="13">
    <location>
        <begin position="952"/>
        <end position="982"/>
    </location>
</feature>
<dbReference type="InterPro" id="IPR011115">
    <property type="entry name" value="SecA_DEAD"/>
</dbReference>
<dbReference type="InterPro" id="IPR000185">
    <property type="entry name" value="SecA"/>
</dbReference>
<dbReference type="Gene3D" id="1.10.3060.10">
    <property type="entry name" value="Helical scaffold and wing domains of SecA"/>
    <property type="match status" value="2"/>
</dbReference>
<dbReference type="Pfam" id="PF07517">
    <property type="entry name" value="SecA_DEAD"/>
    <property type="match status" value="1"/>
</dbReference>
<feature type="region of interest" description="Disordered" evidence="13">
    <location>
        <begin position="1841"/>
        <end position="1874"/>
    </location>
</feature>
<feature type="compositionally biased region" description="Low complexity" evidence="13">
    <location>
        <begin position="1938"/>
        <end position="1960"/>
    </location>
</feature>
<evidence type="ECO:0000256" key="11">
    <source>
        <dbReference type="ARBA" id="ARBA00034043"/>
    </source>
</evidence>
<keyword evidence="9" id="KW-0811">Translocation</keyword>
<comment type="caution">
    <text evidence="16">The sequence shown here is derived from an EMBL/GenBank/DDBJ whole genome shotgun (WGS) entry which is preliminary data.</text>
</comment>
<dbReference type="Proteomes" id="UP000239899">
    <property type="component" value="Unassembled WGS sequence"/>
</dbReference>